<accession>A0A0G1L6H6</accession>
<dbReference type="AlphaFoldDB" id="A0A0G1L6H6"/>
<evidence type="ECO:0000313" key="1">
    <source>
        <dbReference type="EMBL" id="KKT91435.1"/>
    </source>
</evidence>
<comment type="caution">
    <text evidence="1">The sequence shown here is derived from an EMBL/GenBank/DDBJ whole genome shotgun (WGS) entry which is preliminary data.</text>
</comment>
<dbReference type="Proteomes" id="UP000033966">
    <property type="component" value="Unassembled WGS sequence"/>
</dbReference>
<evidence type="ECO:0008006" key="3">
    <source>
        <dbReference type="Google" id="ProtNLM"/>
    </source>
</evidence>
<dbReference type="EMBL" id="LCKF01000012">
    <property type="protein sequence ID" value="KKT91435.1"/>
    <property type="molecule type" value="Genomic_DNA"/>
</dbReference>
<proteinExistence type="predicted"/>
<evidence type="ECO:0000313" key="2">
    <source>
        <dbReference type="Proteomes" id="UP000033966"/>
    </source>
</evidence>
<name>A0A0G1L6H6_9BACT</name>
<reference evidence="1 2" key="1">
    <citation type="journal article" date="2015" name="Nature">
        <title>rRNA introns, odd ribosomes, and small enigmatic genomes across a large radiation of phyla.</title>
        <authorList>
            <person name="Brown C.T."/>
            <person name="Hug L.A."/>
            <person name="Thomas B.C."/>
            <person name="Sharon I."/>
            <person name="Castelle C.J."/>
            <person name="Singh A."/>
            <person name="Wilkins M.J."/>
            <person name="Williams K.H."/>
            <person name="Banfield J.F."/>
        </authorList>
    </citation>
    <scope>NUCLEOTIDE SEQUENCE [LARGE SCALE GENOMIC DNA]</scope>
</reference>
<sequence>MSIKRKKNEKGSLMIESMVAMTLVLVGLLGIFGLIARSTSLNNDARNRFTATYLAAEGLEIVKNIIDTDISIGQQTQGATFWNSTIDSGTYEVQYNTDRNTFGTISAVGSLLFDSSTGFYSYDSGVSSIFTRTVKITVSESEARVDSIVKWSENGRENTVDLSNIFTDWRG</sequence>
<organism evidence="1 2">
    <name type="scientific">Candidatus Jorgensenbacteria bacterium GW2011_GWA2_45_13</name>
    <dbReference type="NCBI Taxonomy" id="1618662"/>
    <lineage>
        <taxon>Bacteria</taxon>
        <taxon>Candidatus Joergenseniibacteriota</taxon>
    </lineage>
</organism>
<protein>
    <recommendedName>
        <fullName evidence="3">Type 4 fimbrial biogenesis protein PilX N-terminal domain-containing protein</fullName>
    </recommendedName>
</protein>
<gene>
    <name evidence="1" type="ORF">UW92_C0012G0013</name>
</gene>